<protein>
    <submittedName>
        <fullName evidence="2">DUF4127 family protein</fullName>
    </submittedName>
</protein>
<keyword evidence="1" id="KW-0732">Signal</keyword>
<feature type="chain" id="PRO_5038393403" evidence="1">
    <location>
        <begin position="23"/>
        <end position="545"/>
    </location>
</feature>
<reference evidence="2 3" key="1">
    <citation type="submission" date="2019-08" db="EMBL/GenBank/DDBJ databases">
        <title>In-depth cultivation of the pig gut microbiome towards novel bacterial diversity and tailored functional studies.</title>
        <authorList>
            <person name="Wylensek D."/>
            <person name="Hitch T.C.A."/>
            <person name="Clavel T."/>
        </authorList>
    </citation>
    <scope>NUCLEOTIDE SEQUENCE [LARGE SCALE GENOMIC DNA]</scope>
    <source>
        <strain evidence="2 3">WCA-693-APC-5D-A</strain>
    </source>
</reference>
<evidence type="ECO:0000256" key="1">
    <source>
        <dbReference type="SAM" id="SignalP"/>
    </source>
</evidence>
<feature type="signal peptide" evidence="1">
    <location>
        <begin position="1"/>
        <end position="22"/>
    </location>
</feature>
<dbReference type="RefSeq" id="WP_154407661.1">
    <property type="nucleotide sequence ID" value="NZ_VUNR01000024.1"/>
</dbReference>
<evidence type="ECO:0000313" key="3">
    <source>
        <dbReference type="Proteomes" id="UP000433181"/>
    </source>
</evidence>
<keyword evidence="3" id="KW-1185">Reference proteome</keyword>
<dbReference type="Proteomes" id="UP000433181">
    <property type="component" value="Unassembled WGS sequence"/>
</dbReference>
<dbReference type="InterPro" id="IPR025394">
    <property type="entry name" value="DUF4127"/>
</dbReference>
<organism evidence="2 3">
    <name type="scientific">Anaerovibrio slackiae</name>
    <dbReference type="NCBI Taxonomy" id="2652309"/>
    <lineage>
        <taxon>Bacteria</taxon>
        <taxon>Bacillati</taxon>
        <taxon>Bacillota</taxon>
        <taxon>Negativicutes</taxon>
        <taxon>Selenomonadales</taxon>
        <taxon>Selenomonadaceae</taxon>
        <taxon>Anaerovibrio</taxon>
    </lineage>
</organism>
<dbReference type="GeneID" id="96779437"/>
<sequence>MKKITALLLCLAVFLAAFSGIAAAKKKEAPKDKGTIVFIPHDNRPISDVETADTIRQLGYKVVVPPDELLGSKSNLGDSDKLWQWLEDNTTVPHKKDKKPPYKPLPGIKAVVLSGDAMIYGSLVGSRKHHFTQQKLLERVKKFQEFKDSHPKVPMYVFSSIMRTPRTGEASGSEEPGYYFSYGTDIFRYTALKDKEEVEGLTKREKKEMKFLTEFLPQEAIDDWMSRRSKNLAVNKAMIDLAKAGTFSYFCLGRDDNAPYSQTHRESRWLNDYGRELGKTRFNNMAGIDEFGMLLLTRAVNDLEAVMPFVYVRYNMGEGARVVPSYSDEAIDKTIRSHVTMAGGVYVTTPARADLVLLVNTNPNGETYEANDAGNTEKSRFSTRYFMNMLEEELAEGRPVGIADIAYANGSDNALMAALRDKDLLFRLQAYSGWNTPTNSTGFVLGQGMLVPRMSDESRKRLLYTRYLDDWGYQANVRQNLSATLGYFKGQGSGGNLNEKRAQTEASATLRMQTFAGWNLPKFLDVKQIKVTMPWNRLFECYPQF</sequence>
<proteinExistence type="predicted"/>
<gene>
    <name evidence="2" type="ORF">FYJ84_10910</name>
</gene>
<accession>A0A6I2UIU8</accession>
<dbReference type="EMBL" id="VUNR01000024">
    <property type="protein sequence ID" value="MSU09490.1"/>
    <property type="molecule type" value="Genomic_DNA"/>
</dbReference>
<dbReference type="Pfam" id="PF13552">
    <property type="entry name" value="DUF4127"/>
    <property type="match status" value="1"/>
</dbReference>
<name>A0A6I2UIU8_9FIRM</name>
<evidence type="ECO:0000313" key="2">
    <source>
        <dbReference type="EMBL" id="MSU09490.1"/>
    </source>
</evidence>
<dbReference type="AlphaFoldDB" id="A0A6I2UIU8"/>
<comment type="caution">
    <text evidence="2">The sequence shown here is derived from an EMBL/GenBank/DDBJ whole genome shotgun (WGS) entry which is preliminary data.</text>
</comment>